<feature type="non-terminal residue" evidence="2">
    <location>
        <position position="1"/>
    </location>
</feature>
<dbReference type="EMBL" id="CADCVK010000338">
    <property type="protein sequence ID" value="CAA9493802.1"/>
    <property type="molecule type" value="Genomic_DNA"/>
</dbReference>
<feature type="region of interest" description="Disordered" evidence="1">
    <location>
        <begin position="1"/>
        <end position="130"/>
    </location>
</feature>
<reference evidence="2" key="1">
    <citation type="submission" date="2020-02" db="EMBL/GenBank/DDBJ databases">
        <authorList>
            <person name="Meier V. D."/>
        </authorList>
    </citation>
    <scope>NUCLEOTIDE SEQUENCE</scope>
    <source>
        <strain evidence="2">AVDCRST_MAG12</strain>
    </source>
</reference>
<feature type="compositionally biased region" description="Basic and acidic residues" evidence="1">
    <location>
        <begin position="85"/>
        <end position="96"/>
    </location>
</feature>
<feature type="compositionally biased region" description="Basic and acidic residues" evidence="1">
    <location>
        <begin position="1"/>
        <end position="11"/>
    </location>
</feature>
<feature type="compositionally biased region" description="Basic and acidic residues" evidence="1">
    <location>
        <begin position="58"/>
        <end position="72"/>
    </location>
</feature>
<organism evidence="2">
    <name type="scientific">uncultured Rubrobacteraceae bacterium</name>
    <dbReference type="NCBI Taxonomy" id="349277"/>
    <lineage>
        <taxon>Bacteria</taxon>
        <taxon>Bacillati</taxon>
        <taxon>Actinomycetota</taxon>
        <taxon>Rubrobacteria</taxon>
        <taxon>Rubrobacterales</taxon>
        <taxon>Rubrobacteraceae</taxon>
        <taxon>environmental samples</taxon>
    </lineage>
</organism>
<evidence type="ECO:0000256" key="1">
    <source>
        <dbReference type="SAM" id="MobiDB-lite"/>
    </source>
</evidence>
<feature type="compositionally biased region" description="Gly residues" evidence="1">
    <location>
        <begin position="105"/>
        <end position="116"/>
    </location>
</feature>
<protein>
    <submittedName>
        <fullName evidence="2">Uncharacterized protein</fullName>
    </submittedName>
</protein>
<proteinExistence type="predicted"/>
<name>A0A6J4SA70_9ACTN</name>
<evidence type="ECO:0000313" key="2">
    <source>
        <dbReference type="EMBL" id="CAA9493802.1"/>
    </source>
</evidence>
<dbReference type="AlphaFoldDB" id="A0A6J4SA70"/>
<feature type="non-terminal residue" evidence="2">
    <location>
        <position position="130"/>
    </location>
</feature>
<sequence>GRERRREDGKAHKAGHGLPGLPPFGGVDRAPVGGRRPVRHARWGEALLGDPGGHPGHQRPDALRAAKGDGGGRPRRAGGYPGDPGEGRVPAHREGGGARGRGRGHPGVGLRVGGAARGAHQVPQGRHPEL</sequence>
<accession>A0A6J4SA70</accession>
<gene>
    <name evidence="2" type="ORF">AVDCRST_MAG12-2242</name>
</gene>